<evidence type="ECO:0000259" key="3">
    <source>
        <dbReference type="PROSITE" id="PS50110"/>
    </source>
</evidence>
<dbReference type="InterPro" id="IPR008327">
    <property type="entry name" value="Sig_transdc_resp-reg_antiterm"/>
</dbReference>
<feature type="domain" description="Response regulatory" evidence="3">
    <location>
        <begin position="3"/>
        <end position="118"/>
    </location>
</feature>
<dbReference type="InterPro" id="IPR011006">
    <property type="entry name" value="CheY-like_superfamily"/>
</dbReference>
<organism evidence="5 6">
    <name type="scientific">Sphaerochaeta pleomorpha (strain ATCC BAA-1885 / DSM 22778 / Grapes)</name>
    <dbReference type="NCBI Taxonomy" id="158190"/>
    <lineage>
        <taxon>Bacteria</taxon>
        <taxon>Pseudomonadati</taxon>
        <taxon>Spirochaetota</taxon>
        <taxon>Spirochaetia</taxon>
        <taxon>Spirochaetales</taxon>
        <taxon>Sphaerochaetaceae</taxon>
        <taxon>Sphaerochaeta</taxon>
    </lineage>
</organism>
<name>G8QY45_SPHPG</name>
<dbReference type="Gene3D" id="1.10.10.10">
    <property type="entry name" value="Winged helix-like DNA-binding domain superfamily/Winged helix DNA-binding domain"/>
    <property type="match status" value="1"/>
</dbReference>
<dbReference type="PROSITE" id="PS50921">
    <property type="entry name" value="ANTAR"/>
    <property type="match status" value="1"/>
</dbReference>
<evidence type="ECO:0000313" key="6">
    <source>
        <dbReference type="Proteomes" id="UP000005632"/>
    </source>
</evidence>
<dbReference type="PROSITE" id="PS50110">
    <property type="entry name" value="RESPONSE_REGULATORY"/>
    <property type="match status" value="1"/>
</dbReference>
<dbReference type="SMART" id="SM01012">
    <property type="entry name" value="ANTAR"/>
    <property type="match status" value="1"/>
</dbReference>
<dbReference type="GO" id="GO:0003723">
    <property type="term" value="F:RNA binding"/>
    <property type="evidence" value="ECO:0007669"/>
    <property type="project" value="InterPro"/>
</dbReference>
<dbReference type="EMBL" id="CP003155">
    <property type="protein sequence ID" value="AEV29610.1"/>
    <property type="molecule type" value="Genomic_DNA"/>
</dbReference>
<sequence>MLRVLVASSTMKGCESLSALIREYEGYVDIATSASCSETRRMVFDNEFDLVVINAPLIDESGEDLASMITEQTLAGVIMVVRSQYLETTETIMGASGVLVVAKPVIKQLFFQTLGLARSMRRRLTVLQNENNKLQKKIEEIKLIDRAKWTLIQNLGMDEQQAHRYIEKQAMDLRKSRYEVASAILKTYQ</sequence>
<dbReference type="Proteomes" id="UP000005632">
    <property type="component" value="Chromosome"/>
</dbReference>
<dbReference type="GO" id="GO:0000160">
    <property type="term" value="P:phosphorelay signal transduction system"/>
    <property type="evidence" value="ECO:0007669"/>
    <property type="project" value="InterPro"/>
</dbReference>
<dbReference type="InterPro" id="IPR036388">
    <property type="entry name" value="WH-like_DNA-bd_sf"/>
</dbReference>
<dbReference type="PIRSF" id="PIRSF036382">
    <property type="entry name" value="RR_antiterm"/>
    <property type="match status" value="1"/>
</dbReference>
<dbReference type="HOGENOM" id="CLU_000445_65_2_12"/>
<evidence type="ECO:0000256" key="1">
    <source>
        <dbReference type="PROSITE-ProRule" id="PRU00169"/>
    </source>
</evidence>
<proteinExistence type="predicted"/>
<feature type="domain" description="ANTAR" evidence="4">
    <location>
        <begin position="124"/>
        <end position="185"/>
    </location>
</feature>
<keyword evidence="2" id="KW-0175">Coiled coil</keyword>
<dbReference type="STRING" id="158190.SpiGrapes_1814"/>
<dbReference type="KEGG" id="sgp:SpiGrapes_1814"/>
<dbReference type="InterPro" id="IPR001789">
    <property type="entry name" value="Sig_transdc_resp-reg_receiver"/>
</dbReference>
<evidence type="ECO:0000259" key="4">
    <source>
        <dbReference type="PROSITE" id="PS50921"/>
    </source>
</evidence>
<dbReference type="SUPFAM" id="SSF52172">
    <property type="entry name" value="CheY-like"/>
    <property type="match status" value="1"/>
</dbReference>
<dbReference type="AlphaFoldDB" id="G8QY45"/>
<reference evidence="5 6" key="1">
    <citation type="submission" date="2011-11" db="EMBL/GenBank/DDBJ databases">
        <title>Complete sequence of Spirochaeta sp. grapes.</title>
        <authorList>
            <consortium name="US DOE Joint Genome Institute"/>
            <person name="Lucas S."/>
            <person name="Han J."/>
            <person name="Lapidus A."/>
            <person name="Cheng J.-F."/>
            <person name="Goodwin L."/>
            <person name="Pitluck S."/>
            <person name="Peters L."/>
            <person name="Ovchinnikova G."/>
            <person name="Munk A.C."/>
            <person name="Detter J.C."/>
            <person name="Han C."/>
            <person name="Tapia R."/>
            <person name="Land M."/>
            <person name="Hauser L."/>
            <person name="Kyrpides N."/>
            <person name="Ivanova N."/>
            <person name="Pagani I."/>
            <person name="Ritalahtilisa K."/>
            <person name="Loeffler F."/>
            <person name="Woyke T."/>
        </authorList>
    </citation>
    <scope>NUCLEOTIDE SEQUENCE [LARGE SCALE GENOMIC DNA]</scope>
    <source>
        <strain evidence="6">ATCC BAA-1885 / DSM 22778 / Grapes</strain>
    </source>
</reference>
<evidence type="ECO:0000256" key="2">
    <source>
        <dbReference type="SAM" id="Coils"/>
    </source>
</evidence>
<feature type="coiled-coil region" evidence="2">
    <location>
        <begin position="117"/>
        <end position="147"/>
    </location>
</feature>
<comment type="caution">
    <text evidence="1">Lacks conserved residue(s) required for the propagation of feature annotation.</text>
</comment>
<dbReference type="Pfam" id="PF03861">
    <property type="entry name" value="ANTAR"/>
    <property type="match status" value="1"/>
</dbReference>
<gene>
    <name evidence="5" type="ordered locus">SpiGrapes_1814</name>
</gene>
<evidence type="ECO:0000313" key="5">
    <source>
        <dbReference type="EMBL" id="AEV29610.1"/>
    </source>
</evidence>
<dbReference type="RefSeq" id="WP_014270453.1">
    <property type="nucleotide sequence ID" value="NC_016633.1"/>
</dbReference>
<keyword evidence="6" id="KW-1185">Reference proteome</keyword>
<accession>G8QY45</accession>
<dbReference type="InterPro" id="IPR005561">
    <property type="entry name" value="ANTAR"/>
</dbReference>
<protein>
    <submittedName>
        <fullName evidence="5">Response regulator with putative antiterminator output domain</fullName>
    </submittedName>
</protein>
<dbReference type="eggNOG" id="COG3707">
    <property type="taxonomic scope" value="Bacteria"/>
</dbReference>
<dbReference type="OrthoDB" id="9808843at2"/>